<sequence>MELPNGTYLTVDFHYNKMFAPNTLVYLDPIRITHERLAEGIRRIDNDADYFDFIEDGYMAKNELRMNVYMDHQNEPIFDWADKDMLTGDGVYELVEDDDTYSHISAIIECENEPDEEVHTFDKTVDDEFLNKLCGKSILDSNQE</sequence>
<keyword evidence="2" id="KW-1185">Reference proteome</keyword>
<reference evidence="1" key="1">
    <citation type="submission" date="2023-04" db="EMBL/GenBank/DDBJ databases">
        <authorList>
            <person name="Vijverberg K."/>
            <person name="Xiong W."/>
            <person name="Schranz E."/>
        </authorList>
    </citation>
    <scope>NUCLEOTIDE SEQUENCE</scope>
</reference>
<organism evidence="1 2">
    <name type="scientific">Lactuca saligna</name>
    <name type="common">Willowleaf lettuce</name>
    <dbReference type="NCBI Taxonomy" id="75948"/>
    <lineage>
        <taxon>Eukaryota</taxon>
        <taxon>Viridiplantae</taxon>
        <taxon>Streptophyta</taxon>
        <taxon>Embryophyta</taxon>
        <taxon>Tracheophyta</taxon>
        <taxon>Spermatophyta</taxon>
        <taxon>Magnoliopsida</taxon>
        <taxon>eudicotyledons</taxon>
        <taxon>Gunneridae</taxon>
        <taxon>Pentapetalae</taxon>
        <taxon>asterids</taxon>
        <taxon>campanulids</taxon>
        <taxon>Asterales</taxon>
        <taxon>Asteraceae</taxon>
        <taxon>Cichorioideae</taxon>
        <taxon>Cichorieae</taxon>
        <taxon>Lactucinae</taxon>
        <taxon>Lactuca</taxon>
    </lineage>
</organism>
<accession>A0AA35ZCH7</accession>
<dbReference type="Proteomes" id="UP001177003">
    <property type="component" value="Chromosome 6"/>
</dbReference>
<evidence type="ECO:0000313" key="1">
    <source>
        <dbReference type="EMBL" id="CAI9290054.1"/>
    </source>
</evidence>
<evidence type="ECO:0000313" key="2">
    <source>
        <dbReference type="Proteomes" id="UP001177003"/>
    </source>
</evidence>
<protein>
    <submittedName>
        <fullName evidence="1">Uncharacterized protein</fullName>
    </submittedName>
</protein>
<proteinExistence type="predicted"/>
<name>A0AA35ZCH7_LACSI</name>
<gene>
    <name evidence="1" type="ORF">LSALG_LOCUS29266</name>
</gene>
<dbReference type="EMBL" id="OX465082">
    <property type="protein sequence ID" value="CAI9290054.1"/>
    <property type="molecule type" value="Genomic_DNA"/>
</dbReference>
<dbReference type="AlphaFoldDB" id="A0AA35ZCH7"/>